<comment type="caution">
    <text evidence="1">The sequence shown here is derived from an EMBL/GenBank/DDBJ whole genome shotgun (WGS) entry which is preliminary data.</text>
</comment>
<name>A0ABW9RXM4_9BACT</name>
<gene>
    <name evidence="1" type="ORF">E1163_23910</name>
</gene>
<dbReference type="Proteomes" id="UP000798808">
    <property type="component" value="Unassembled WGS sequence"/>
</dbReference>
<organism evidence="1 2">
    <name type="scientific">Fulvivirga kasyanovii</name>
    <dbReference type="NCBI Taxonomy" id="396812"/>
    <lineage>
        <taxon>Bacteria</taxon>
        <taxon>Pseudomonadati</taxon>
        <taxon>Bacteroidota</taxon>
        <taxon>Cytophagia</taxon>
        <taxon>Cytophagales</taxon>
        <taxon>Fulvivirgaceae</taxon>
        <taxon>Fulvivirga</taxon>
    </lineage>
</organism>
<proteinExistence type="predicted"/>
<evidence type="ECO:0008006" key="3">
    <source>
        <dbReference type="Google" id="ProtNLM"/>
    </source>
</evidence>
<accession>A0ABW9RXM4</accession>
<protein>
    <recommendedName>
        <fullName evidence="3">Peptidase A2 domain-containing protein</fullName>
    </recommendedName>
</protein>
<dbReference type="EMBL" id="SMLW01000650">
    <property type="protein sequence ID" value="MTI28024.1"/>
    <property type="molecule type" value="Genomic_DNA"/>
</dbReference>
<evidence type="ECO:0000313" key="1">
    <source>
        <dbReference type="EMBL" id="MTI28024.1"/>
    </source>
</evidence>
<sequence>MGWIKKSLIALLSLLILSGIGGYLYVKIKFQPPPNQIHTAPGEYNVPLTWQADSTNAYAALLIPVQLPGCDHNFFMQLDTGAPYSVFYKSKLMAISERCKVPMHEEAERLEKFTFNLAGLQVQAHTIKMMKHGSDEINWEDGAINIIGTAGTDILENKIVVIDYRKQFILLADTLPLYLQNTPIAFDKLNFEGRRIMLPASINGNKTTLMFDTGSSAFALLTSKGQWSELRTPEGDVRSFPVTSWSNTLTAYQANSMAKVKFADTAITLGTVTYIEGMSSFQRLLMSLSGMGGMVGNKLFIEHTIILDLESDRFAVL</sequence>
<reference evidence="1 2" key="1">
    <citation type="submission" date="2019-02" db="EMBL/GenBank/DDBJ databases">
        <authorList>
            <person name="Goldberg S.R."/>
            <person name="Haltli B.A."/>
            <person name="Correa H."/>
            <person name="Russell K.G."/>
        </authorList>
    </citation>
    <scope>NUCLEOTIDE SEQUENCE [LARGE SCALE GENOMIC DNA]</scope>
    <source>
        <strain evidence="1 2">JCM 16186</strain>
    </source>
</reference>
<evidence type="ECO:0000313" key="2">
    <source>
        <dbReference type="Proteomes" id="UP000798808"/>
    </source>
</evidence>
<keyword evidence="2" id="KW-1185">Reference proteome</keyword>
<dbReference type="RefSeq" id="WP_155175125.1">
    <property type="nucleotide sequence ID" value="NZ_BAAAFL010000053.1"/>
</dbReference>